<dbReference type="EMBL" id="CP065748">
    <property type="protein sequence ID" value="QPS78612.1"/>
    <property type="molecule type" value="Genomic_DNA"/>
</dbReference>
<organism evidence="3 4">
    <name type="scientific">Delftia lacustris</name>
    <dbReference type="NCBI Taxonomy" id="558537"/>
    <lineage>
        <taxon>Bacteria</taxon>
        <taxon>Pseudomonadati</taxon>
        <taxon>Pseudomonadota</taxon>
        <taxon>Betaproteobacteria</taxon>
        <taxon>Burkholderiales</taxon>
        <taxon>Comamonadaceae</taxon>
        <taxon>Delftia</taxon>
    </lineage>
</organism>
<sequence>MRMMCPHCQEHAYTRTSLQLTSTSRETIFQCRNFECGHVFSAVTEINRTISPSAIPNPMVILPMSTHIKRKLLQTQLDAMPSSQYQPGSHAAPAVTTSHQGTEARH</sequence>
<dbReference type="Pfam" id="PF04606">
    <property type="entry name" value="Ogr_Delta"/>
    <property type="match status" value="1"/>
</dbReference>
<evidence type="ECO:0000259" key="2">
    <source>
        <dbReference type="Pfam" id="PF04606"/>
    </source>
</evidence>
<feature type="compositionally biased region" description="Polar residues" evidence="1">
    <location>
        <begin position="95"/>
        <end position="106"/>
    </location>
</feature>
<feature type="domain" description="Zinc finger Ogr/Delta-type" evidence="2">
    <location>
        <begin position="4"/>
        <end position="50"/>
    </location>
</feature>
<evidence type="ECO:0000313" key="4">
    <source>
        <dbReference type="Proteomes" id="UP000595064"/>
    </source>
</evidence>
<name>A0A7T2YMQ2_9BURK</name>
<dbReference type="KEGG" id="dla:I6G47_16395"/>
<reference evidence="3 4" key="1">
    <citation type="submission" date="2020-12" db="EMBL/GenBank/DDBJ databases">
        <title>FDA dAtabase for Regulatory Grade micrObial Sequences (FDA-ARGOS): Supporting development and validation of Infectious Disease Dx tests.</title>
        <authorList>
            <person name="Sproer C."/>
            <person name="Gronow S."/>
            <person name="Severitt S."/>
            <person name="Schroder I."/>
            <person name="Tallon L."/>
            <person name="Sadzewicz L."/>
            <person name="Zhao X."/>
            <person name="Boylan J."/>
            <person name="Ott S."/>
            <person name="Bowen H."/>
            <person name="Vavikolanu K."/>
            <person name="Mehta A."/>
            <person name="Aluvathingal J."/>
            <person name="Nadendla S."/>
            <person name="Lowell S."/>
            <person name="Myers T."/>
            <person name="Yan Y."/>
            <person name="Sichtig H."/>
        </authorList>
    </citation>
    <scope>NUCLEOTIDE SEQUENCE [LARGE SCALE GENOMIC DNA]</scope>
    <source>
        <strain evidence="3 4">FDAARGOS_890</strain>
    </source>
</reference>
<keyword evidence="4" id="KW-1185">Reference proteome</keyword>
<dbReference type="InterPro" id="IPR007684">
    <property type="entry name" value="Znf_Ogr/Delta"/>
</dbReference>
<dbReference type="RefSeq" id="WP_198129272.1">
    <property type="nucleotide sequence ID" value="NZ_CP065748.1"/>
</dbReference>
<evidence type="ECO:0000256" key="1">
    <source>
        <dbReference type="SAM" id="MobiDB-lite"/>
    </source>
</evidence>
<feature type="region of interest" description="Disordered" evidence="1">
    <location>
        <begin position="78"/>
        <end position="106"/>
    </location>
</feature>
<evidence type="ECO:0000313" key="3">
    <source>
        <dbReference type="EMBL" id="QPS78612.1"/>
    </source>
</evidence>
<protein>
    <submittedName>
        <fullName evidence="3">Ogr/Delta-like zinc finger family protein</fullName>
    </submittedName>
</protein>
<feature type="compositionally biased region" description="Polar residues" evidence="1">
    <location>
        <begin position="78"/>
        <end position="87"/>
    </location>
</feature>
<proteinExistence type="predicted"/>
<dbReference type="AlphaFoldDB" id="A0A7T2YMQ2"/>
<gene>
    <name evidence="3" type="ORF">I6G47_16395</name>
</gene>
<dbReference type="Proteomes" id="UP000595064">
    <property type="component" value="Chromosome"/>
</dbReference>
<accession>A0A7T2YMQ2</accession>